<comment type="caution">
    <text evidence="3">The sequence shown here is derived from an EMBL/GenBank/DDBJ whole genome shotgun (WGS) entry which is preliminary data.</text>
</comment>
<dbReference type="OrthoDB" id="54851at2759"/>
<dbReference type="AlphaFoldDB" id="A0A9K3Q8P5"/>
<evidence type="ECO:0000313" key="4">
    <source>
        <dbReference type="Proteomes" id="UP000693970"/>
    </source>
</evidence>
<keyword evidence="1" id="KW-0812">Transmembrane</keyword>
<sequence>MSRHVFSYWSAMLYGAIMLSTSIAVVDNCFSDFNKIYEAERAVTNTNAQRTYIICPNKLYEVGFLDFNYNLRQRQRGGPPLPLRPNIKLQCGNDGARKNLCWITDGHLQVDGTAIRGLDDDRLDNVELVGFVFIGSVQHSTWIMKPGSVTFRDCEWREHTRSRGPILLDYHDAYANNELVVLFENCLFRDNRYFGLGAQTALVVANSDQNRMIFRKTVFDNNDMLWNNTSGESRTHVIESLGPTQIEDSCFINNKVSSAAVAIYGNQLVSNLIHSMNTGGISCQFASVFETLQQYKSLKPKCVGGDSSLMDCAHLSGGPPPVDVNPVKHIVPFTTNALEYDEAFEVGSSVLEGGCNRVAGLTVDGPDAQNTDDKICLEFGGCHVSHSAAGEYLVYKFTHADNFAIDGIVLVDVMARIASPTVEKLFRLELMYNGQVEYSDTFASPGLGYKEYRTITWNDVPLRSEEYTHSLRIWFVNGNINFCSIGVNYVKEIWPTIPSSTLDPAPFPTLHPTPLVFTPTRKPSTGPTVGLTPDPDGLVIAVPPITWSALDYYQAFETTPDTSLGGCNWRNDGVDAQPTTDTICRERDGSNCNIGWWEAEEYLTYRFTIPSNSAGDYDVRVRAASNRAGRHIKMELMRSNGSAVSSYETYDVPSSGFQSFEDLFWTSVNIQPGDYILKIYSKTGSTNVCSVAVLTSGVDNNGGGPPPFNIGSQVTVPGFYSALYYTEGSIDNTPERIGNCPYRKDTSIDANVVSDSVCKQATTEFAQHCTVSFTEPNETLIYAIENYTEKASLKVTLRVASFRSRDLRIELFTANGLSTLASKTISTIGKQDWNVYDTITLWDSINVGSAGSLQMKVTFLNGQVNLCAFGIE</sequence>
<keyword evidence="1" id="KW-0472">Membrane</keyword>
<name>A0A9K3Q8P5_9STRA</name>
<evidence type="ECO:0000313" key="3">
    <source>
        <dbReference type="EMBL" id="KAG7374200.1"/>
    </source>
</evidence>
<reference evidence="3" key="2">
    <citation type="submission" date="2021-04" db="EMBL/GenBank/DDBJ databases">
        <authorList>
            <person name="Podell S."/>
        </authorList>
    </citation>
    <scope>NUCLEOTIDE SEQUENCE</scope>
    <source>
        <strain evidence="3">Hildebrandi</strain>
    </source>
</reference>
<dbReference type="PROSITE" id="PS51175">
    <property type="entry name" value="CBM6"/>
    <property type="match status" value="1"/>
</dbReference>
<dbReference type="EMBL" id="JAGRRH010000001">
    <property type="protein sequence ID" value="KAG7374200.1"/>
    <property type="molecule type" value="Genomic_DNA"/>
</dbReference>
<proteinExistence type="predicted"/>
<dbReference type="GO" id="GO:0030246">
    <property type="term" value="F:carbohydrate binding"/>
    <property type="evidence" value="ECO:0007669"/>
    <property type="project" value="InterPro"/>
</dbReference>
<reference evidence="3" key="1">
    <citation type="journal article" date="2021" name="Sci. Rep.">
        <title>Diploid genomic architecture of Nitzschia inconspicua, an elite biomass production diatom.</title>
        <authorList>
            <person name="Oliver A."/>
            <person name="Podell S."/>
            <person name="Pinowska A."/>
            <person name="Traller J.C."/>
            <person name="Smith S.R."/>
            <person name="McClure R."/>
            <person name="Beliaev A."/>
            <person name="Bohutskyi P."/>
            <person name="Hill E.A."/>
            <person name="Rabines A."/>
            <person name="Zheng H."/>
            <person name="Allen L.Z."/>
            <person name="Kuo A."/>
            <person name="Grigoriev I.V."/>
            <person name="Allen A.E."/>
            <person name="Hazlebeck D."/>
            <person name="Allen E.E."/>
        </authorList>
    </citation>
    <scope>NUCLEOTIDE SEQUENCE</scope>
    <source>
        <strain evidence="3">Hildebrandi</strain>
    </source>
</reference>
<protein>
    <recommendedName>
        <fullName evidence="2">CBM6 domain-containing protein</fullName>
    </recommendedName>
</protein>
<organism evidence="3 4">
    <name type="scientific">Nitzschia inconspicua</name>
    <dbReference type="NCBI Taxonomy" id="303405"/>
    <lineage>
        <taxon>Eukaryota</taxon>
        <taxon>Sar</taxon>
        <taxon>Stramenopiles</taxon>
        <taxon>Ochrophyta</taxon>
        <taxon>Bacillariophyta</taxon>
        <taxon>Bacillariophyceae</taxon>
        <taxon>Bacillariophycidae</taxon>
        <taxon>Bacillariales</taxon>
        <taxon>Bacillariaceae</taxon>
        <taxon>Nitzschia</taxon>
    </lineage>
</organism>
<evidence type="ECO:0000256" key="1">
    <source>
        <dbReference type="SAM" id="Phobius"/>
    </source>
</evidence>
<keyword evidence="1" id="KW-1133">Transmembrane helix</keyword>
<gene>
    <name evidence="3" type="ORF">IV203_013295</name>
</gene>
<dbReference type="Proteomes" id="UP000693970">
    <property type="component" value="Unassembled WGS sequence"/>
</dbReference>
<evidence type="ECO:0000259" key="2">
    <source>
        <dbReference type="PROSITE" id="PS51175"/>
    </source>
</evidence>
<keyword evidence="4" id="KW-1185">Reference proteome</keyword>
<feature type="transmembrane region" description="Helical" evidence="1">
    <location>
        <begin position="7"/>
        <end position="26"/>
    </location>
</feature>
<dbReference type="InterPro" id="IPR005084">
    <property type="entry name" value="CBM6"/>
</dbReference>
<accession>A0A9K3Q8P5</accession>
<feature type="domain" description="CBM6" evidence="2">
    <location>
        <begin position="551"/>
        <end position="694"/>
    </location>
</feature>